<gene>
    <name evidence="2" type="ORF">FHG66_04165</name>
</gene>
<proteinExistence type="predicted"/>
<dbReference type="RefSeq" id="WP_139075426.1">
    <property type="nucleotide sequence ID" value="NZ_VDFU01000003.1"/>
</dbReference>
<evidence type="ECO:0000259" key="1">
    <source>
        <dbReference type="Pfam" id="PF06568"/>
    </source>
</evidence>
<dbReference type="Pfam" id="PF06568">
    <property type="entry name" value="YjiS-like"/>
    <property type="match status" value="1"/>
</dbReference>
<dbReference type="InterPro" id="IPR009506">
    <property type="entry name" value="YjiS-like"/>
</dbReference>
<sequence>MAYANTSYSSFARPQGDSLLARLASHFAARRRYHETRRELGALSDRDLMDLGIHRSNISDIAAEAARNF</sequence>
<feature type="domain" description="YjiS-like" evidence="1">
    <location>
        <begin position="23"/>
        <end position="58"/>
    </location>
</feature>
<keyword evidence="3" id="KW-1185">Reference proteome</keyword>
<accession>A0A5C4N1K5</accession>
<dbReference type="OrthoDB" id="8244198at2"/>
<organism evidence="2 3">
    <name type="scientific">Rubellimicrobium rubrum</name>
    <dbReference type="NCBI Taxonomy" id="2585369"/>
    <lineage>
        <taxon>Bacteria</taxon>
        <taxon>Pseudomonadati</taxon>
        <taxon>Pseudomonadota</taxon>
        <taxon>Alphaproteobacteria</taxon>
        <taxon>Rhodobacterales</taxon>
        <taxon>Roseobacteraceae</taxon>
        <taxon>Rubellimicrobium</taxon>
    </lineage>
</organism>
<protein>
    <submittedName>
        <fullName evidence="2">DUF1127 domain-containing protein</fullName>
    </submittedName>
</protein>
<dbReference type="EMBL" id="VDFU01000003">
    <property type="protein sequence ID" value="TNC52005.1"/>
    <property type="molecule type" value="Genomic_DNA"/>
</dbReference>
<dbReference type="Proteomes" id="UP000305887">
    <property type="component" value="Unassembled WGS sequence"/>
</dbReference>
<dbReference type="AlphaFoldDB" id="A0A5C4N1K5"/>
<comment type="caution">
    <text evidence="2">The sequence shown here is derived from an EMBL/GenBank/DDBJ whole genome shotgun (WGS) entry which is preliminary data.</text>
</comment>
<evidence type="ECO:0000313" key="3">
    <source>
        <dbReference type="Proteomes" id="UP000305887"/>
    </source>
</evidence>
<name>A0A5C4N1K5_9RHOB</name>
<reference evidence="2 3" key="1">
    <citation type="submission" date="2019-06" db="EMBL/GenBank/DDBJ databases">
        <title>YIM 131921 draft genome.</title>
        <authorList>
            <person name="Jiang L."/>
        </authorList>
    </citation>
    <scope>NUCLEOTIDE SEQUENCE [LARGE SCALE GENOMIC DNA]</scope>
    <source>
        <strain evidence="2 3">YIM 131921</strain>
    </source>
</reference>
<evidence type="ECO:0000313" key="2">
    <source>
        <dbReference type="EMBL" id="TNC52005.1"/>
    </source>
</evidence>